<comment type="caution">
    <text evidence="1">The sequence shown here is derived from an EMBL/GenBank/DDBJ whole genome shotgun (WGS) entry which is preliminary data.</text>
</comment>
<dbReference type="RefSeq" id="WP_020849622.1">
    <property type="nucleotide sequence ID" value="NZ_LAOF01000001.1"/>
</dbReference>
<evidence type="ECO:0000313" key="1">
    <source>
        <dbReference type="EMBL" id="KJV85295.1"/>
    </source>
</evidence>
<organism evidence="1 2">
    <name type="scientific">Anaplasma phagocytophilum str. ApWI1</name>
    <dbReference type="NCBI Taxonomy" id="1359155"/>
    <lineage>
        <taxon>Bacteria</taxon>
        <taxon>Pseudomonadati</taxon>
        <taxon>Pseudomonadota</taxon>
        <taxon>Alphaproteobacteria</taxon>
        <taxon>Rickettsiales</taxon>
        <taxon>Anaplasmataceae</taxon>
        <taxon>Anaplasma</taxon>
        <taxon>phagocytophilum group</taxon>
    </lineage>
</organism>
<dbReference type="Proteomes" id="UP000033622">
    <property type="component" value="Unassembled WGS sequence"/>
</dbReference>
<gene>
    <name evidence="1" type="ORF">APHWI1_0457</name>
</gene>
<dbReference type="PATRIC" id="fig|1359155.3.peg.469"/>
<proteinExistence type="predicted"/>
<protein>
    <submittedName>
        <fullName evidence="1">Uncharacterized protein</fullName>
    </submittedName>
</protein>
<reference evidence="1 2" key="1">
    <citation type="submission" date="2015-01" db="EMBL/GenBank/DDBJ databases">
        <title>Genome Sequencing of Rickettsiales.</title>
        <authorList>
            <person name="Daugherty S.C."/>
            <person name="Su Q."/>
            <person name="Abolude K."/>
            <person name="Beier-Sexton M."/>
            <person name="Carlyon J.A."/>
            <person name="Carter R."/>
            <person name="Day N.P."/>
            <person name="Dumler S.J."/>
            <person name="Dyachenko V."/>
            <person name="Godinez A."/>
            <person name="Kurtti T.J."/>
            <person name="Lichay M."/>
            <person name="Mullins K.E."/>
            <person name="Ott S."/>
            <person name="Pappas-Brown V."/>
            <person name="Paris D.H."/>
            <person name="Patel P."/>
            <person name="Richards A.L."/>
            <person name="Sadzewicz L."/>
            <person name="Sears K."/>
            <person name="Seidman D."/>
            <person name="Sengamalay N."/>
            <person name="Stenos J."/>
            <person name="Tallon L.J."/>
            <person name="Vincent G."/>
            <person name="Fraser C.M."/>
            <person name="Munderloh U."/>
            <person name="Dunning-Hotopp J.C."/>
        </authorList>
    </citation>
    <scope>NUCLEOTIDE SEQUENCE [LARGE SCALE GENOMIC DNA]</scope>
    <source>
        <strain evidence="1 2">ApWI1</strain>
    </source>
</reference>
<evidence type="ECO:0000313" key="2">
    <source>
        <dbReference type="Proteomes" id="UP000033622"/>
    </source>
</evidence>
<dbReference type="AlphaFoldDB" id="A0A0F3PY35"/>
<sequence>MPIKAAYDSHSVLSSVRNARRCSTKHGELAISDWVFIEAFYTLVSVQVFQDGNNEVKRYPIFRDEGVFVRFTAFIPVIFTESCLLKAAYDSHSVLSSVRNACRCSTKPGELAISDWVFIEAFYTLVSVQVFQDGNEVTLMRLWRICR</sequence>
<dbReference type="EMBL" id="LAOF01000001">
    <property type="protein sequence ID" value="KJV85295.1"/>
    <property type="molecule type" value="Genomic_DNA"/>
</dbReference>
<accession>A0A0F3PY35</accession>
<name>A0A0F3PY35_ANAPH</name>